<dbReference type="GO" id="GO:0052621">
    <property type="term" value="F:diguanylate cyclase activity"/>
    <property type="evidence" value="ECO:0007669"/>
    <property type="project" value="TreeGrafter"/>
</dbReference>
<dbReference type="GO" id="GO:1902201">
    <property type="term" value="P:negative regulation of bacterial-type flagellum-dependent cell motility"/>
    <property type="evidence" value="ECO:0007669"/>
    <property type="project" value="TreeGrafter"/>
</dbReference>
<dbReference type="InterPro" id="IPR050469">
    <property type="entry name" value="Diguanylate_Cyclase"/>
</dbReference>
<evidence type="ECO:0000313" key="3">
    <source>
        <dbReference type="Proteomes" id="UP000582231"/>
    </source>
</evidence>
<keyword evidence="3" id="KW-1185">Reference proteome</keyword>
<dbReference type="RefSeq" id="WP_179728070.1">
    <property type="nucleotide sequence ID" value="NZ_BAABEF010000001.1"/>
</dbReference>
<dbReference type="Pfam" id="PF00990">
    <property type="entry name" value="GGDEF"/>
    <property type="match status" value="1"/>
</dbReference>
<dbReference type="SMART" id="SM00065">
    <property type="entry name" value="GAF"/>
    <property type="match status" value="1"/>
</dbReference>
<dbReference type="GO" id="GO:0005886">
    <property type="term" value="C:plasma membrane"/>
    <property type="evidence" value="ECO:0007669"/>
    <property type="project" value="TreeGrafter"/>
</dbReference>
<dbReference type="Proteomes" id="UP000582231">
    <property type="component" value="Unassembled WGS sequence"/>
</dbReference>
<feature type="domain" description="GGDEF" evidence="1">
    <location>
        <begin position="193"/>
        <end position="311"/>
    </location>
</feature>
<dbReference type="SMART" id="SM00267">
    <property type="entry name" value="GGDEF"/>
    <property type="match status" value="1"/>
</dbReference>
<evidence type="ECO:0000259" key="1">
    <source>
        <dbReference type="PROSITE" id="PS50887"/>
    </source>
</evidence>
<dbReference type="Gene3D" id="3.30.70.270">
    <property type="match status" value="1"/>
</dbReference>
<dbReference type="AlphaFoldDB" id="A0A852RA37"/>
<dbReference type="InterPro" id="IPR043128">
    <property type="entry name" value="Rev_trsase/Diguanyl_cyclase"/>
</dbReference>
<dbReference type="PROSITE" id="PS50887">
    <property type="entry name" value="GGDEF"/>
    <property type="match status" value="1"/>
</dbReference>
<dbReference type="PANTHER" id="PTHR45138">
    <property type="entry name" value="REGULATORY COMPONENTS OF SENSORY TRANSDUCTION SYSTEM"/>
    <property type="match status" value="1"/>
</dbReference>
<reference evidence="2 3" key="1">
    <citation type="submission" date="2020-07" db="EMBL/GenBank/DDBJ databases">
        <title>Sequencing the genomes of 1000 actinobacteria strains.</title>
        <authorList>
            <person name="Klenk H.-P."/>
        </authorList>
    </citation>
    <scope>NUCLEOTIDE SEQUENCE [LARGE SCALE GENOMIC DNA]</scope>
    <source>
        <strain evidence="2 3">DSM 19082</strain>
    </source>
</reference>
<dbReference type="NCBIfam" id="TIGR00254">
    <property type="entry name" value="GGDEF"/>
    <property type="match status" value="1"/>
</dbReference>
<dbReference type="InterPro" id="IPR029787">
    <property type="entry name" value="Nucleotide_cyclase"/>
</dbReference>
<proteinExistence type="predicted"/>
<accession>A0A852RA37</accession>
<evidence type="ECO:0000313" key="2">
    <source>
        <dbReference type="EMBL" id="NYD31803.1"/>
    </source>
</evidence>
<dbReference type="InterPro" id="IPR003018">
    <property type="entry name" value="GAF"/>
</dbReference>
<dbReference type="EMBL" id="JACCBF010000001">
    <property type="protein sequence ID" value="NYD31803.1"/>
    <property type="molecule type" value="Genomic_DNA"/>
</dbReference>
<organism evidence="2 3">
    <name type="scientific">Nocardioides kongjuensis</name>
    <dbReference type="NCBI Taxonomy" id="349522"/>
    <lineage>
        <taxon>Bacteria</taxon>
        <taxon>Bacillati</taxon>
        <taxon>Actinomycetota</taxon>
        <taxon>Actinomycetes</taxon>
        <taxon>Propionibacteriales</taxon>
        <taxon>Nocardioidaceae</taxon>
        <taxon>Nocardioides</taxon>
    </lineage>
</organism>
<protein>
    <submittedName>
        <fullName evidence="2">Diguanylate cyclase (GGDEF)-like protein</fullName>
    </submittedName>
</protein>
<dbReference type="InterPro" id="IPR000160">
    <property type="entry name" value="GGDEF_dom"/>
</dbReference>
<dbReference type="CDD" id="cd01949">
    <property type="entry name" value="GGDEF"/>
    <property type="match status" value="1"/>
</dbReference>
<name>A0A852RA37_9ACTN</name>
<gene>
    <name evidence="2" type="ORF">BJ958_003349</name>
</gene>
<sequence>MTSDVPAPDSFTEAARRVVGYLARRTPLTNWSVSRVAGGEQVHVHVHGHGLIGTGDRVRWDDTFCRQMTLGAGHVVPDSTLDASYAGLPDSPAVRAYVGYPIRDDHGDLFGILCGVGDSPLPDPAAVDDDLVETLSHLLASHLAAARAADRGRRAELLATALADTDALTGLMNRRGWDGLVADAQERVDAFGDPVAVAVLDIDGLKEVNDTAGHEAGDELLRRAADALRLAATDRDRVARYGGDEFVVLSNNVPVTELTAHYARFVHALNQHGVEASLGHAFTGPGERTVREAFRQADAAMYAVKRARRAG</sequence>
<dbReference type="SUPFAM" id="SSF55781">
    <property type="entry name" value="GAF domain-like"/>
    <property type="match status" value="1"/>
</dbReference>
<dbReference type="SUPFAM" id="SSF55073">
    <property type="entry name" value="Nucleotide cyclase"/>
    <property type="match status" value="1"/>
</dbReference>
<comment type="caution">
    <text evidence="2">The sequence shown here is derived from an EMBL/GenBank/DDBJ whole genome shotgun (WGS) entry which is preliminary data.</text>
</comment>
<dbReference type="GO" id="GO:0043709">
    <property type="term" value="P:cell adhesion involved in single-species biofilm formation"/>
    <property type="evidence" value="ECO:0007669"/>
    <property type="project" value="TreeGrafter"/>
</dbReference>
<dbReference type="PANTHER" id="PTHR45138:SF24">
    <property type="entry name" value="DIGUANYLATE CYCLASE DGCC-RELATED"/>
    <property type="match status" value="1"/>
</dbReference>